<dbReference type="Proteomes" id="UP000050360">
    <property type="component" value="Unassembled WGS sequence"/>
</dbReference>
<evidence type="ECO:0000313" key="1">
    <source>
        <dbReference type="EMBL" id="KPQ44958.1"/>
    </source>
</evidence>
<sequence>MNIMKAKKYEGKDEDDLLKLIDDDPDKFKGWEGPIEANLSSVRYPPKKKNVRKIRSTNK</sequence>
<protein>
    <submittedName>
        <fullName evidence="1">Uncharacterized protein</fullName>
    </submittedName>
</protein>
<evidence type="ECO:0000313" key="2">
    <source>
        <dbReference type="Proteomes" id="UP000050360"/>
    </source>
</evidence>
<reference evidence="1 2" key="1">
    <citation type="submission" date="2015-09" db="EMBL/GenBank/DDBJ databases">
        <title>A metagenomics-based metabolic model of nitrate-dependent anaerobic oxidation of methane by Methanoperedens-like archaea.</title>
        <authorList>
            <person name="Arshad A."/>
            <person name="Speth D.R."/>
            <person name="De Graaf R.M."/>
            <person name="Op Den Camp H.J."/>
            <person name="Jetten M.S."/>
            <person name="Welte C.U."/>
        </authorList>
    </citation>
    <scope>NUCLEOTIDE SEQUENCE [LARGE SCALE GENOMIC DNA]</scope>
</reference>
<dbReference type="EMBL" id="LKCM01000037">
    <property type="protein sequence ID" value="KPQ44958.1"/>
    <property type="molecule type" value="Genomic_DNA"/>
</dbReference>
<gene>
    <name evidence="1" type="ORF">MPEBLZ_00454</name>
</gene>
<dbReference type="AlphaFoldDB" id="A0A0P7ZIS2"/>
<name>A0A0P7ZIS2_9EURY</name>
<organism evidence="1 2">
    <name type="scientific">Candidatus Methanoperedens nitratireducens</name>
    <dbReference type="NCBI Taxonomy" id="1392998"/>
    <lineage>
        <taxon>Archaea</taxon>
        <taxon>Methanobacteriati</taxon>
        <taxon>Methanobacteriota</taxon>
        <taxon>Stenosarchaea group</taxon>
        <taxon>Methanomicrobia</taxon>
        <taxon>Methanosarcinales</taxon>
        <taxon>ANME-2 cluster</taxon>
        <taxon>Candidatus Methanoperedentaceae</taxon>
        <taxon>Candidatus Methanoperedens</taxon>
    </lineage>
</organism>
<accession>A0A0P7ZIS2</accession>
<comment type="caution">
    <text evidence="1">The sequence shown here is derived from an EMBL/GenBank/DDBJ whole genome shotgun (WGS) entry which is preliminary data.</text>
</comment>
<proteinExistence type="predicted"/>